<dbReference type="Proteomes" id="UP000004633">
    <property type="component" value="Unassembled WGS sequence"/>
</dbReference>
<organism evidence="1 2">
    <name type="scientific">Selenomonas artemidis F0399</name>
    <dbReference type="NCBI Taxonomy" id="749551"/>
    <lineage>
        <taxon>Bacteria</taxon>
        <taxon>Bacillati</taxon>
        <taxon>Bacillota</taxon>
        <taxon>Negativicutes</taxon>
        <taxon>Selenomonadales</taxon>
        <taxon>Selenomonadaceae</taxon>
        <taxon>Selenomonas</taxon>
    </lineage>
</organism>
<keyword evidence="2" id="KW-1185">Reference proteome</keyword>
<gene>
    <name evidence="1" type="ORF">HMPREF9555_00991</name>
</gene>
<evidence type="ECO:0000313" key="1">
    <source>
        <dbReference type="EMBL" id="EFW29763.1"/>
    </source>
</evidence>
<proteinExistence type="predicted"/>
<reference evidence="1 2" key="1">
    <citation type="submission" date="2010-08" db="EMBL/GenBank/DDBJ databases">
        <authorList>
            <person name="Weinstock G."/>
            <person name="Sodergren E."/>
            <person name="Clifton S."/>
            <person name="Fulton L."/>
            <person name="Fulton B."/>
            <person name="Courtney L."/>
            <person name="Fronick C."/>
            <person name="Harrison M."/>
            <person name="Strong C."/>
            <person name="Farmer C."/>
            <person name="Delahaunty K."/>
            <person name="Markovic C."/>
            <person name="Hall O."/>
            <person name="Minx P."/>
            <person name="Tomlinson C."/>
            <person name="Mitreva M."/>
            <person name="Hou S."/>
            <person name="Chen J."/>
            <person name="Wollam A."/>
            <person name="Pepin K.H."/>
            <person name="Johnson M."/>
            <person name="Bhonagiri V."/>
            <person name="Zhang X."/>
            <person name="Suruliraj S."/>
            <person name="Warren W."/>
            <person name="Chinwalla A."/>
            <person name="Mardis E.R."/>
            <person name="Wilson R.K."/>
        </authorList>
    </citation>
    <scope>NUCLEOTIDE SEQUENCE [LARGE SCALE GENOMIC DNA]</scope>
    <source>
        <strain evidence="1 2">F0399</strain>
    </source>
</reference>
<dbReference type="HOGENOM" id="CLU_745753_0_0_9"/>
<dbReference type="AlphaFoldDB" id="E7N1Y1"/>
<evidence type="ECO:0000313" key="2">
    <source>
        <dbReference type="Proteomes" id="UP000004633"/>
    </source>
</evidence>
<accession>E7N1Y1</accession>
<protein>
    <submittedName>
        <fullName evidence="1">Uncharacterized protein</fullName>
    </submittedName>
</protein>
<name>E7N1Y1_9FIRM</name>
<dbReference type="EMBL" id="AECV01000016">
    <property type="protein sequence ID" value="EFW29763.1"/>
    <property type="molecule type" value="Genomic_DNA"/>
</dbReference>
<dbReference type="STRING" id="749551.HMPREF9555_00991"/>
<comment type="caution">
    <text evidence="1">The sequence shown here is derived from an EMBL/GenBank/DDBJ whole genome shotgun (WGS) entry which is preliminary data.</text>
</comment>
<sequence length="412" mass="47174">MKRPIGFERRMVREEIVAEGSPMIMISMRIFFMLFAVCMSLFTVQKCGAAQRFSGSIFLQDDSRPSFVVINPNRVTDEVKIDLSQAIPRGYRIGSSVLTEFGIYFLVELDTLCQIVGTELESERVRPHLFHLTEEGIAEIPIDWPDQELELYPGDIYESEDNVFVTFVGREIPLVPKDRWPSDRIYVIPKTGGQARELMKCRVRHLGSSFQYDSQPIEYGDGLICVRGEGGAVVFVHDEEEKKLFSLSVGTEYLLKGWYEEGKSLLLWSESPNVSLVVDLQGNVLQEWYRGYGSTLCWDIYGNTEGGILFRRSSTAISSDDNHWPQFGNHDFFRTERVEVNQLGIYNMRTGEIIPLNQYRCCYFHPMCWSKTNYNKARFDQFAAVAYESEELPLPLATAPGTLVGFIEMPEK</sequence>